<feature type="domain" description="Phage tail tape measure protein" evidence="2">
    <location>
        <begin position="142"/>
        <end position="344"/>
    </location>
</feature>
<proteinExistence type="predicted"/>
<dbReference type="EMBL" id="PUIN01000002">
    <property type="protein sequence ID" value="PQP05986.1"/>
    <property type="molecule type" value="Genomic_DNA"/>
</dbReference>
<evidence type="ECO:0000313" key="4">
    <source>
        <dbReference type="Proteomes" id="UP000239687"/>
    </source>
</evidence>
<accession>A0A2S8HTV6</accession>
<sequence>MADSKYSLSGAASIELPPLGSTSETSGLNLALTTASLDIRLLVSEQVKLREALALLNIALSSQQSLLKANASVPAASSEPKSKLKAEIDQRTPPDLLKSAMATELAMVELNQVLKLDNVQLQKLSQANLKMATDKQVAPSGATAVQLAQVELTAAKAGIGNGLDPAKKQDELLNFTRDSAVTASAFNLDVKAASEMLLGWRTSMKLDRGQSLNLADATNHLGNSGLNVKAADIGSVVQRSGEAGIAAGMTPEQMAALAAAFLNSGADKVGAGEALKGFTTGLAKGDAASPEQSKAWADLDGKFNPGMLADGLRKDAPGTINLVLEALKKKTAEEQQSLTKTLFGDNAAILELLKKPEDVQKAFLLVSERTSDGTLPKYNGSVAKTAEALGETSQGRWNALDASKNRMFAAGGNALAPLTDGLMVSLGALADGLSGVAEAQPKATAGLLVLAGAVALARGAEIKVAMASAITAAATKLLALAGARQIPEAGDLTADAKERGRKGKKQPRGARTGKSAIPKSATRLPRMSTGSRLLGAARMGSAVTRRVAPLMLLSAGYDAVKGLQAGDTKAVGGALGSAGGGLAGTYAGAAAGALIGSVVPVLGTAVGGVIGGLLGGMAGGWGGEWLGEKLAAPTDKLAAPDQVSKDLTNAQTSNQQNTVNANIYINGQDQASASQLANLVVQQITGQFGLMTMPNSLAMRSDAALTDGGT</sequence>
<gene>
    <name evidence="3" type="ORF">C5612_04955</name>
</gene>
<evidence type="ECO:0000256" key="1">
    <source>
        <dbReference type="SAM" id="MobiDB-lite"/>
    </source>
</evidence>
<dbReference type="Proteomes" id="UP000239687">
    <property type="component" value="Unassembled WGS sequence"/>
</dbReference>
<evidence type="ECO:0000313" key="3">
    <source>
        <dbReference type="EMBL" id="PQP05986.1"/>
    </source>
</evidence>
<comment type="caution">
    <text evidence="3">The sequence shown here is derived from an EMBL/GenBank/DDBJ whole genome shotgun (WGS) entry which is preliminary data.</text>
</comment>
<dbReference type="AlphaFoldDB" id="A0A2S8HTV6"/>
<dbReference type="InterPro" id="IPR010090">
    <property type="entry name" value="Phage_tape_meas"/>
</dbReference>
<dbReference type="NCBIfam" id="TIGR01760">
    <property type="entry name" value="tape_meas_TP901"/>
    <property type="match status" value="1"/>
</dbReference>
<dbReference type="Pfam" id="PF10145">
    <property type="entry name" value="PhageMin_Tail"/>
    <property type="match status" value="1"/>
</dbReference>
<name>A0A2S8HTV6_9PSED</name>
<feature type="compositionally biased region" description="Basic residues" evidence="1">
    <location>
        <begin position="499"/>
        <end position="508"/>
    </location>
</feature>
<organism evidence="3 4">
    <name type="scientific">Pseudomonas frederiksbergensis</name>
    <dbReference type="NCBI Taxonomy" id="104087"/>
    <lineage>
        <taxon>Bacteria</taxon>
        <taxon>Pseudomonadati</taxon>
        <taxon>Pseudomonadota</taxon>
        <taxon>Gammaproteobacteria</taxon>
        <taxon>Pseudomonadales</taxon>
        <taxon>Pseudomonadaceae</taxon>
        <taxon>Pseudomonas</taxon>
    </lineage>
</organism>
<feature type="region of interest" description="Disordered" evidence="1">
    <location>
        <begin position="491"/>
        <end position="524"/>
    </location>
</feature>
<reference evidence="3 4" key="1">
    <citation type="submission" date="2018-02" db="EMBL/GenBank/DDBJ databases">
        <title>Draft genome sequencing of Pseudomonas frederiksbergensis 11-D3.</title>
        <authorList>
            <person name="Zheng B.-X."/>
        </authorList>
    </citation>
    <scope>NUCLEOTIDE SEQUENCE [LARGE SCALE GENOMIC DNA]</scope>
    <source>
        <strain evidence="3 4">11-D3</strain>
    </source>
</reference>
<protein>
    <submittedName>
        <fullName evidence="3">Phage tail tape measure protein</fullName>
    </submittedName>
</protein>
<evidence type="ECO:0000259" key="2">
    <source>
        <dbReference type="Pfam" id="PF10145"/>
    </source>
</evidence>
<dbReference type="RefSeq" id="WP_105340301.1">
    <property type="nucleotide sequence ID" value="NZ_PUIN01000002.1"/>
</dbReference>